<dbReference type="EMBL" id="JAGGNH010000002">
    <property type="protein sequence ID" value="KAJ0981828.1"/>
    <property type="molecule type" value="Genomic_DNA"/>
</dbReference>
<evidence type="ECO:0000313" key="1">
    <source>
        <dbReference type="EMBL" id="KAJ0981828.1"/>
    </source>
</evidence>
<name>A0A9D5HME2_9LILI</name>
<keyword evidence="2" id="KW-1185">Reference proteome</keyword>
<reference evidence="1" key="2">
    <citation type="journal article" date="2022" name="Hortic Res">
        <title>The genome of Dioscorea zingiberensis sheds light on the biosynthesis, origin and evolution of the medicinally important diosgenin saponins.</title>
        <authorList>
            <person name="Li Y."/>
            <person name="Tan C."/>
            <person name="Li Z."/>
            <person name="Guo J."/>
            <person name="Li S."/>
            <person name="Chen X."/>
            <person name="Wang C."/>
            <person name="Dai X."/>
            <person name="Yang H."/>
            <person name="Song W."/>
            <person name="Hou L."/>
            <person name="Xu J."/>
            <person name="Tong Z."/>
            <person name="Xu A."/>
            <person name="Yuan X."/>
            <person name="Wang W."/>
            <person name="Yang Q."/>
            <person name="Chen L."/>
            <person name="Sun Z."/>
            <person name="Wang K."/>
            <person name="Pan B."/>
            <person name="Chen J."/>
            <person name="Bao Y."/>
            <person name="Liu F."/>
            <person name="Qi X."/>
            <person name="Gang D.R."/>
            <person name="Wen J."/>
            <person name="Li J."/>
        </authorList>
    </citation>
    <scope>NUCLEOTIDE SEQUENCE</scope>
    <source>
        <strain evidence="1">Dzin_1.0</strain>
    </source>
</reference>
<dbReference type="AlphaFoldDB" id="A0A9D5HME2"/>
<organism evidence="1 2">
    <name type="scientific">Dioscorea zingiberensis</name>
    <dbReference type="NCBI Taxonomy" id="325984"/>
    <lineage>
        <taxon>Eukaryota</taxon>
        <taxon>Viridiplantae</taxon>
        <taxon>Streptophyta</taxon>
        <taxon>Embryophyta</taxon>
        <taxon>Tracheophyta</taxon>
        <taxon>Spermatophyta</taxon>
        <taxon>Magnoliopsida</taxon>
        <taxon>Liliopsida</taxon>
        <taxon>Dioscoreales</taxon>
        <taxon>Dioscoreaceae</taxon>
        <taxon>Dioscorea</taxon>
    </lineage>
</organism>
<protein>
    <submittedName>
        <fullName evidence="1">Uncharacterized protein</fullName>
    </submittedName>
</protein>
<reference evidence="1" key="1">
    <citation type="submission" date="2021-03" db="EMBL/GenBank/DDBJ databases">
        <authorList>
            <person name="Li Z."/>
            <person name="Yang C."/>
        </authorList>
    </citation>
    <scope>NUCLEOTIDE SEQUENCE</scope>
    <source>
        <strain evidence="1">Dzin_1.0</strain>
        <tissue evidence="1">Leaf</tissue>
    </source>
</reference>
<proteinExistence type="predicted"/>
<evidence type="ECO:0000313" key="2">
    <source>
        <dbReference type="Proteomes" id="UP001085076"/>
    </source>
</evidence>
<sequence>MRTCPGLLAPSRRARWARDTCRAFVRTWRLVPDTPPLPLRRMVIISSRTSWIHGLLIPPSSLVKLVLLSGDLGRSPRDEDGAVGRWRRRRRWRGLLRSGLRFFN</sequence>
<comment type="caution">
    <text evidence="1">The sequence shown here is derived from an EMBL/GenBank/DDBJ whole genome shotgun (WGS) entry which is preliminary data.</text>
</comment>
<gene>
    <name evidence="1" type="ORF">J5N97_010083</name>
</gene>
<accession>A0A9D5HME2</accession>
<dbReference type="Proteomes" id="UP001085076">
    <property type="component" value="Miscellaneous, Linkage group lg02"/>
</dbReference>